<dbReference type="EMBL" id="QGKW02001940">
    <property type="protein sequence ID" value="KAF2558903.1"/>
    <property type="molecule type" value="Genomic_DNA"/>
</dbReference>
<dbReference type="Proteomes" id="UP000712281">
    <property type="component" value="Unassembled WGS sequence"/>
</dbReference>
<evidence type="ECO:0000313" key="1">
    <source>
        <dbReference type="EMBL" id="KAF2558903.1"/>
    </source>
</evidence>
<protein>
    <submittedName>
        <fullName evidence="1">Uncharacterized protein</fullName>
    </submittedName>
</protein>
<accession>A0A8S9HLX6</accession>
<proteinExistence type="predicted"/>
<comment type="caution">
    <text evidence="1">The sequence shown here is derived from an EMBL/GenBank/DDBJ whole genome shotgun (WGS) entry which is preliminary data.</text>
</comment>
<sequence length="117" mass="13335">MRGDHHRYTTGYSDPKRAGCSANQDFRSMGIDEGMAGEEWAIITVTRRDILIQKELAVRRTRTSGRWELMKEWLEKNVGHWNHEEEYRQYSLVVGGDDQLGGFSLAMSSSSADGVRP</sequence>
<evidence type="ECO:0000313" key="2">
    <source>
        <dbReference type="Proteomes" id="UP000712281"/>
    </source>
</evidence>
<name>A0A8S9HLX6_BRACR</name>
<dbReference type="AlphaFoldDB" id="A0A8S9HLX6"/>
<reference evidence="1" key="1">
    <citation type="submission" date="2019-12" db="EMBL/GenBank/DDBJ databases">
        <title>Genome sequencing and annotation of Brassica cretica.</title>
        <authorList>
            <person name="Studholme D.J."/>
            <person name="Sarris P.F."/>
        </authorList>
    </citation>
    <scope>NUCLEOTIDE SEQUENCE</scope>
    <source>
        <strain evidence="1">PFS-001/15</strain>
        <tissue evidence="1">Leaf</tissue>
    </source>
</reference>
<organism evidence="1 2">
    <name type="scientific">Brassica cretica</name>
    <name type="common">Mustard</name>
    <dbReference type="NCBI Taxonomy" id="69181"/>
    <lineage>
        <taxon>Eukaryota</taxon>
        <taxon>Viridiplantae</taxon>
        <taxon>Streptophyta</taxon>
        <taxon>Embryophyta</taxon>
        <taxon>Tracheophyta</taxon>
        <taxon>Spermatophyta</taxon>
        <taxon>Magnoliopsida</taxon>
        <taxon>eudicotyledons</taxon>
        <taxon>Gunneridae</taxon>
        <taxon>Pentapetalae</taxon>
        <taxon>rosids</taxon>
        <taxon>malvids</taxon>
        <taxon>Brassicales</taxon>
        <taxon>Brassicaceae</taxon>
        <taxon>Brassiceae</taxon>
        <taxon>Brassica</taxon>
    </lineage>
</organism>
<gene>
    <name evidence="1" type="ORF">F2Q68_00015202</name>
</gene>